<protein>
    <recommendedName>
        <fullName evidence="9">3-dehydroquinate synthase</fullName>
        <ecNumber evidence="8">4.2.3.4</ecNumber>
    </recommendedName>
</protein>
<name>A0A380T8S5_9ZZZZ</name>
<dbReference type="InterPro" id="IPR056179">
    <property type="entry name" value="DHQS_C"/>
</dbReference>
<dbReference type="PIRSF" id="PIRSF001455">
    <property type="entry name" value="DHQ_synth"/>
    <property type="match status" value="1"/>
</dbReference>
<keyword evidence="18" id="KW-0170">Cobalt</keyword>
<dbReference type="Pfam" id="PF24621">
    <property type="entry name" value="DHQS_C"/>
    <property type="match status" value="1"/>
</dbReference>
<dbReference type="PANTHER" id="PTHR43622:SF7">
    <property type="entry name" value="3-DEHYDROQUINATE SYNTHASE, CHLOROPLASTIC"/>
    <property type="match status" value="1"/>
</dbReference>
<dbReference type="AlphaFoldDB" id="A0A380T8S5"/>
<dbReference type="SUPFAM" id="SSF56796">
    <property type="entry name" value="Dehydroquinate synthase-like"/>
    <property type="match status" value="1"/>
</dbReference>
<evidence type="ECO:0000256" key="2">
    <source>
        <dbReference type="ARBA" id="ARBA00001911"/>
    </source>
</evidence>
<sequence length="391" mass="41339">MTRNVEGWAAARRVPVTLGARSYEVVVGENLLDEAGALLASLLPVKRAVVITDAIVAPLCLERLRASLAAAGIQATDVVLPAGEQTKDFPTLQGLCETLLDAGVERTTVVIALGGGVIGDIAGVAAGIVLRGLPYVQMPTTLLAQVDSSVGGKTAINTRHGKNLVGLFYQPRAVIADTAVLRTLPARQMRAGYAEVVKYGLISDAPFFDWLEEHGARVLAHQEDALRRAVVTSCRAKAAVVSRDEREQGERALLNLGHTFGHAYEAETGFGEALLHGEAVALGMVHAFALSARLGFCPQADAERVRKHLAAVGLPTTLGDVPSGPWPVDRLLAHMRHDKKVRDGRLTFVLARGIGKAFVSREVAPEAIAALLCEEGARPKAAAPSPGHETP</sequence>
<evidence type="ECO:0000259" key="19">
    <source>
        <dbReference type="Pfam" id="PF01761"/>
    </source>
</evidence>
<organism evidence="21">
    <name type="scientific">metagenome</name>
    <dbReference type="NCBI Taxonomy" id="256318"/>
    <lineage>
        <taxon>unclassified sequences</taxon>
        <taxon>metagenomes</taxon>
    </lineage>
</organism>
<dbReference type="InterPro" id="IPR030960">
    <property type="entry name" value="DHQS/DOIS_N"/>
</dbReference>
<evidence type="ECO:0000256" key="9">
    <source>
        <dbReference type="ARBA" id="ARBA00017684"/>
    </source>
</evidence>
<comment type="catalytic activity">
    <reaction evidence="1">
        <text>7-phospho-2-dehydro-3-deoxy-D-arabino-heptonate = 3-dehydroquinate + phosphate</text>
        <dbReference type="Rhea" id="RHEA:21968"/>
        <dbReference type="ChEBI" id="CHEBI:32364"/>
        <dbReference type="ChEBI" id="CHEBI:43474"/>
        <dbReference type="ChEBI" id="CHEBI:58394"/>
        <dbReference type="EC" id="4.2.3.4"/>
    </reaction>
</comment>
<evidence type="ECO:0000256" key="13">
    <source>
        <dbReference type="ARBA" id="ARBA00022741"/>
    </source>
</evidence>
<dbReference type="HAMAP" id="MF_00110">
    <property type="entry name" value="DHQ_synthase"/>
    <property type="match status" value="1"/>
</dbReference>
<dbReference type="GO" id="GO:0005737">
    <property type="term" value="C:cytoplasm"/>
    <property type="evidence" value="ECO:0007669"/>
    <property type="project" value="UniProtKB-SubCell"/>
</dbReference>
<evidence type="ECO:0000256" key="12">
    <source>
        <dbReference type="ARBA" id="ARBA00022723"/>
    </source>
</evidence>
<feature type="domain" description="3-dehydroquinate synthase N-terminal" evidence="19">
    <location>
        <begin position="78"/>
        <end position="190"/>
    </location>
</feature>
<reference evidence="21" key="1">
    <citation type="submission" date="2018-07" db="EMBL/GenBank/DDBJ databases">
        <authorList>
            <person name="Quirk P.G."/>
            <person name="Krulwich T.A."/>
        </authorList>
    </citation>
    <scope>NUCLEOTIDE SEQUENCE</scope>
</reference>
<evidence type="ECO:0000313" key="21">
    <source>
        <dbReference type="EMBL" id="SUS04421.1"/>
    </source>
</evidence>
<comment type="cofactor">
    <cofactor evidence="3">
        <name>Co(2+)</name>
        <dbReference type="ChEBI" id="CHEBI:48828"/>
    </cofactor>
</comment>
<evidence type="ECO:0000256" key="7">
    <source>
        <dbReference type="ARBA" id="ARBA00005412"/>
    </source>
</evidence>
<gene>
    <name evidence="21" type="primary">aroB</name>
    <name evidence="21" type="ORF">DF3PB_1310009</name>
</gene>
<evidence type="ECO:0000256" key="4">
    <source>
        <dbReference type="ARBA" id="ARBA00001947"/>
    </source>
</evidence>
<dbReference type="PANTHER" id="PTHR43622">
    <property type="entry name" value="3-DEHYDROQUINATE SYNTHASE"/>
    <property type="match status" value="1"/>
</dbReference>
<evidence type="ECO:0000256" key="6">
    <source>
        <dbReference type="ARBA" id="ARBA00004661"/>
    </source>
</evidence>
<evidence type="ECO:0000256" key="8">
    <source>
        <dbReference type="ARBA" id="ARBA00013031"/>
    </source>
</evidence>
<evidence type="ECO:0000256" key="10">
    <source>
        <dbReference type="ARBA" id="ARBA00022490"/>
    </source>
</evidence>
<dbReference type="Gene3D" id="1.20.1090.10">
    <property type="entry name" value="Dehydroquinate synthase-like - alpha domain"/>
    <property type="match status" value="1"/>
</dbReference>
<evidence type="ECO:0000256" key="11">
    <source>
        <dbReference type="ARBA" id="ARBA00022605"/>
    </source>
</evidence>
<dbReference type="InterPro" id="IPR016037">
    <property type="entry name" value="DHQ_synth_AroB"/>
</dbReference>
<evidence type="ECO:0000256" key="1">
    <source>
        <dbReference type="ARBA" id="ARBA00001393"/>
    </source>
</evidence>
<dbReference type="FunFam" id="3.40.50.1970:FF:000007">
    <property type="entry name" value="Pentafunctional AROM polypeptide"/>
    <property type="match status" value="1"/>
</dbReference>
<comment type="cofactor">
    <cofactor evidence="2">
        <name>NAD(+)</name>
        <dbReference type="ChEBI" id="CHEBI:57540"/>
    </cofactor>
</comment>
<dbReference type="InterPro" id="IPR030963">
    <property type="entry name" value="DHQ_synth_fam"/>
</dbReference>
<accession>A0A380T8S5</accession>
<keyword evidence="13" id="KW-0547">Nucleotide-binding</keyword>
<keyword evidence="11" id="KW-0028">Amino-acid biosynthesis</keyword>
<comment type="cofactor">
    <cofactor evidence="4">
        <name>Zn(2+)</name>
        <dbReference type="ChEBI" id="CHEBI:29105"/>
    </cofactor>
</comment>
<keyword evidence="16" id="KW-0057">Aromatic amino acid biosynthesis</keyword>
<evidence type="ECO:0000256" key="17">
    <source>
        <dbReference type="ARBA" id="ARBA00023239"/>
    </source>
</evidence>
<dbReference type="GO" id="GO:0003856">
    <property type="term" value="F:3-dehydroquinate synthase activity"/>
    <property type="evidence" value="ECO:0007669"/>
    <property type="project" value="UniProtKB-EC"/>
</dbReference>
<evidence type="ECO:0000256" key="16">
    <source>
        <dbReference type="ARBA" id="ARBA00023141"/>
    </source>
</evidence>
<evidence type="ECO:0000256" key="5">
    <source>
        <dbReference type="ARBA" id="ARBA00004496"/>
    </source>
</evidence>
<dbReference type="EC" id="4.2.3.4" evidence="8"/>
<dbReference type="EMBL" id="UIDG01000037">
    <property type="protein sequence ID" value="SUS04421.1"/>
    <property type="molecule type" value="Genomic_DNA"/>
</dbReference>
<keyword evidence="15" id="KW-0520">NAD</keyword>
<dbReference type="InterPro" id="IPR050071">
    <property type="entry name" value="Dehydroquinate_synthase"/>
</dbReference>
<comment type="pathway">
    <text evidence="6">Metabolic intermediate biosynthesis; chorismate biosynthesis; chorismate from D-erythrose 4-phosphate and phosphoenolpyruvate: step 2/7.</text>
</comment>
<evidence type="ECO:0000256" key="3">
    <source>
        <dbReference type="ARBA" id="ARBA00001941"/>
    </source>
</evidence>
<evidence type="ECO:0000256" key="18">
    <source>
        <dbReference type="ARBA" id="ARBA00023285"/>
    </source>
</evidence>
<proteinExistence type="inferred from homology"/>
<keyword evidence="17 21" id="KW-0456">Lyase</keyword>
<comment type="subcellular location">
    <subcellularLocation>
        <location evidence="5">Cytoplasm</location>
    </subcellularLocation>
</comment>
<keyword evidence="12" id="KW-0479">Metal-binding</keyword>
<comment type="similarity">
    <text evidence="7">Belongs to the sugar phosphate cyclases superfamily. Dehydroquinate synthase family.</text>
</comment>
<dbReference type="CDD" id="cd08195">
    <property type="entry name" value="DHQS"/>
    <property type="match status" value="1"/>
</dbReference>
<dbReference type="GO" id="GO:0046872">
    <property type="term" value="F:metal ion binding"/>
    <property type="evidence" value="ECO:0007669"/>
    <property type="project" value="UniProtKB-KW"/>
</dbReference>
<dbReference type="Gene3D" id="3.40.50.1970">
    <property type="match status" value="1"/>
</dbReference>
<evidence type="ECO:0000256" key="15">
    <source>
        <dbReference type="ARBA" id="ARBA00023027"/>
    </source>
</evidence>
<dbReference type="GO" id="GO:0009073">
    <property type="term" value="P:aromatic amino acid family biosynthetic process"/>
    <property type="evidence" value="ECO:0007669"/>
    <property type="project" value="UniProtKB-KW"/>
</dbReference>
<dbReference type="GO" id="GO:0008652">
    <property type="term" value="P:amino acid biosynthetic process"/>
    <property type="evidence" value="ECO:0007669"/>
    <property type="project" value="UniProtKB-KW"/>
</dbReference>
<evidence type="ECO:0000256" key="14">
    <source>
        <dbReference type="ARBA" id="ARBA00022833"/>
    </source>
</evidence>
<dbReference type="GO" id="GO:0000166">
    <property type="term" value="F:nucleotide binding"/>
    <property type="evidence" value="ECO:0007669"/>
    <property type="project" value="UniProtKB-KW"/>
</dbReference>
<dbReference type="NCBIfam" id="TIGR01357">
    <property type="entry name" value="aroB"/>
    <property type="match status" value="1"/>
</dbReference>
<evidence type="ECO:0000259" key="20">
    <source>
        <dbReference type="Pfam" id="PF24621"/>
    </source>
</evidence>
<keyword evidence="10" id="KW-0963">Cytoplasm</keyword>
<feature type="domain" description="3-dehydroquinate synthase C-terminal" evidence="20">
    <location>
        <begin position="192"/>
        <end position="341"/>
    </location>
</feature>
<dbReference type="Pfam" id="PF01761">
    <property type="entry name" value="DHQ_synthase"/>
    <property type="match status" value="1"/>
</dbReference>
<keyword evidence="14" id="KW-0862">Zinc</keyword>